<reference evidence="3 4" key="1">
    <citation type="journal article" date="2016" name="Nat. Commun.">
        <title>Thousands of microbial genomes shed light on interconnected biogeochemical processes in an aquifer system.</title>
        <authorList>
            <person name="Anantharaman K."/>
            <person name="Brown C.T."/>
            <person name="Hug L.A."/>
            <person name="Sharon I."/>
            <person name="Castelle C.J."/>
            <person name="Probst A.J."/>
            <person name="Thomas B.C."/>
            <person name="Singh A."/>
            <person name="Wilkins M.J."/>
            <person name="Karaoz U."/>
            <person name="Brodie E.L."/>
            <person name="Williams K.H."/>
            <person name="Hubbard S.S."/>
            <person name="Banfield J.F."/>
        </authorList>
    </citation>
    <scope>NUCLEOTIDE SEQUENCE [LARGE SCALE GENOMIC DNA]</scope>
</reference>
<feature type="compositionally biased region" description="Basic and acidic residues" evidence="1">
    <location>
        <begin position="116"/>
        <end position="135"/>
    </location>
</feature>
<dbReference type="AlphaFoldDB" id="A0A1F5G104"/>
<dbReference type="Proteomes" id="UP000177069">
    <property type="component" value="Unassembled WGS sequence"/>
</dbReference>
<evidence type="ECO:0000313" key="4">
    <source>
        <dbReference type="Proteomes" id="UP000177069"/>
    </source>
</evidence>
<keyword evidence="2" id="KW-0472">Membrane</keyword>
<evidence type="ECO:0000256" key="2">
    <source>
        <dbReference type="SAM" id="Phobius"/>
    </source>
</evidence>
<feature type="transmembrane region" description="Helical" evidence="2">
    <location>
        <begin position="36"/>
        <end position="57"/>
    </location>
</feature>
<evidence type="ECO:0000256" key="1">
    <source>
        <dbReference type="SAM" id="MobiDB-lite"/>
    </source>
</evidence>
<protein>
    <submittedName>
        <fullName evidence="3">Uncharacterized protein</fullName>
    </submittedName>
</protein>
<feature type="region of interest" description="Disordered" evidence="1">
    <location>
        <begin position="111"/>
        <end position="145"/>
    </location>
</feature>
<feature type="region of interest" description="Disordered" evidence="1">
    <location>
        <begin position="1"/>
        <end position="21"/>
    </location>
</feature>
<gene>
    <name evidence="3" type="ORF">A2696_00720</name>
</gene>
<comment type="caution">
    <text evidence="3">The sequence shown here is derived from an EMBL/GenBank/DDBJ whole genome shotgun (WGS) entry which is preliminary data.</text>
</comment>
<feature type="region of interest" description="Disordered" evidence="1">
    <location>
        <begin position="66"/>
        <end position="88"/>
    </location>
</feature>
<evidence type="ECO:0000313" key="3">
    <source>
        <dbReference type="EMBL" id="OGD85528.1"/>
    </source>
</evidence>
<accession>A0A1F5G104</accession>
<proteinExistence type="predicted"/>
<dbReference type="EMBL" id="MFBA01000024">
    <property type="protein sequence ID" value="OGD85528.1"/>
    <property type="molecule type" value="Genomic_DNA"/>
</dbReference>
<organism evidence="3 4">
    <name type="scientific">Candidatus Curtissbacteria bacterium RIFCSPHIGHO2_01_FULL_41_13</name>
    <dbReference type="NCBI Taxonomy" id="1797745"/>
    <lineage>
        <taxon>Bacteria</taxon>
        <taxon>Candidatus Curtissiibacteriota</taxon>
    </lineage>
</organism>
<keyword evidence="2" id="KW-1133">Transmembrane helix</keyword>
<keyword evidence="2" id="KW-0812">Transmembrane</keyword>
<sequence length="145" mass="16112">MPATAKRNKADIEKKRGPQKAQGKNALTRVRQVLSVFFYFIWILIGLLVLLFIYANFRQGAFNGLFSPRPPQQQTQVQPPTETDLPGIGKVNIQCIQDSLSKETIQKIVETGDASKLTDEEKGKLEPCITQKEEASPSASPTPNK</sequence>
<name>A0A1F5G104_9BACT</name>